<reference evidence="2 3" key="1">
    <citation type="submission" date="2024-01" db="EMBL/GenBank/DDBJ databases">
        <title>Pedobacter sp. nov., isolated from fresh soil.</title>
        <authorList>
            <person name="Le N.T.T."/>
        </authorList>
    </citation>
    <scope>NUCLEOTIDE SEQUENCE [LARGE SCALE GENOMIC DNA]</scope>
    <source>
        <strain evidence="2 3">KR3-3</strain>
    </source>
</reference>
<accession>A0ABU7I7C6</accession>
<feature type="transmembrane region" description="Helical" evidence="1">
    <location>
        <begin position="30"/>
        <end position="47"/>
    </location>
</feature>
<name>A0ABU7I7C6_9SPHI</name>
<keyword evidence="1" id="KW-1133">Transmembrane helix</keyword>
<organism evidence="2 3">
    <name type="scientific">Pedobacter albus</name>
    <dbReference type="NCBI Taxonomy" id="3113905"/>
    <lineage>
        <taxon>Bacteria</taxon>
        <taxon>Pseudomonadati</taxon>
        <taxon>Bacteroidota</taxon>
        <taxon>Sphingobacteriia</taxon>
        <taxon>Sphingobacteriales</taxon>
        <taxon>Sphingobacteriaceae</taxon>
        <taxon>Pedobacter</taxon>
    </lineage>
</organism>
<gene>
    <name evidence="2" type="ORF">VRU48_09680</name>
</gene>
<dbReference type="EMBL" id="JAZDQT010000001">
    <property type="protein sequence ID" value="MEE1945378.1"/>
    <property type="molecule type" value="Genomic_DNA"/>
</dbReference>
<dbReference type="RefSeq" id="WP_330107719.1">
    <property type="nucleotide sequence ID" value="NZ_JAZDQT010000001.1"/>
</dbReference>
<keyword evidence="1" id="KW-0812">Transmembrane</keyword>
<protein>
    <recommendedName>
        <fullName evidence="4">Holin</fullName>
    </recommendedName>
</protein>
<evidence type="ECO:0000256" key="1">
    <source>
        <dbReference type="SAM" id="Phobius"/>
    </source>
</evidence>
<dbReference type="Proteomes" id="UP001336835">
    <property type="component" value="Unassembled WGS sequence"/>
</dbReference>
<evidence type="ECO:0000313" key="3">
    <source>
        <dbReference type="Proteomes" id="UP001336835"/>
    </source>
</evidence>
<evidence type="ECO:0000313" key="2">
    <source>
        <dbReference type="EMBL" id="MEE1945378.1"/>
    </source>
</evidence>
<keyword evidence="3" id="KW-1185">Reference proteome</keyword>
<feature type="transmembrane region" description="Helical" evidence="1">
    <location>
        <begin position="53"/>
        <end position="71"/>
    </location>
</feature>
<feature type="transmembrane region" description="Helical" evidence="1">
    <location>
        <begin position="6"/>
        <end position="23"/>
    </location>
</feature>
<sequence length="86" mass="9948">MYESILVVLAIVALLLPKILLHFIREPYSFYLKTAIGIALLAFAWIFETNAPLPPKFLLTLAVLYGCIENYKMFKRNKLSVPKERF</sequence>
<proteinExistence type="predicted"/>
<evidence type="ECO:0008006" key="4">
    <source>
        <dbReference type="Google" id="ProtNLM"/>
    </source>
</evidence>
<comment type="caution">
    <text evidence="2">The sequence shown here is derived from an EMBL/GenBank/DDBJ whole genome shotgun (WGS) entry which is preliminary data.</text>
</comment>
<keyword evidence="1" id="KW-0472">Membrane</keyword>